<dbReference type="PANTHER" id="PTHR48069">
    <property type="entry name" value="DIHYDROFOLATE REDUCTASE"/>
    <property type="match status" value="1"/>
</dbReference>
<organism evidence="11 12">
    <name type="scientific">Candidatus Magasanikbacteria bacterium CG_4_9_14_3_um_filter_32_9</name>
    <dbReference type="NCBI Taxonomy" id="1974644"/>
    <lineage>
        <taxon>Bacteria</taxon>
        <taxon>Candidatus Magasanikiibacteriota</taxon>
    </lineage>
</organism>
<dbReference type="AlphaFoldDB" id="A0A2M7Z6Q1"/>
<accession>A0A2M7Z6Q1</accession>
<evidence type="ECO:0000256" key="2">
    <source>
        <dbReference type="ARBA" id="ARBA00009539"/>
    </source>
</evidence>
<keyword evidence="6 8" id="KW-0560">Oxidoreductase</keyword>
<evidence type="ECO:0000259" key="10">
    <source>
        <dbReference type="PROSITE" id="PS51330"/>
    </source>
</evidence>
<name>A0A2M7Z6Q1_9BACT</name>
<protein>
    <recommendedName>
        <fullName evidence="3 8">Dihydrofolate reductase</fullName>
        <ecNumber evidence="3 8">1.5.1.3</ecNumber>
    </recommendedName>
</protein>
<dbReference type="InterPro" id="IPR001796">
    <property type="entry name" value="DHFR_dom"/>
</dbReference>
<evidence type="ECO:0000256" key="8">
    <source>
        <dbReference type="PIRNR" id="PIRNR000194"/>
    </source>
</evidence>
<dbReference type="GO" id="GO:0004146">
    <property type="term" value="F:dihydrofolate reductase activity"/>
    <property type="evidence" value="ECO:0007669"/>
    <property type="project" value="UniProtKB-EC"/>
</dbReference>
<dbReference type="Pfam" id="PF00186">
    <property type="entry name" value="DHFR_1"/>
    <property type="match status" value="1"/>
</dbReference>
<dbReference type="PROSITE" id="PS51330">
    <property type="entry name" value="DHFR_2"/>
    <property type="match status" value="1"/>
</dbReference>
<evidence type="ECO:0000256" key="7">
    <source>
        <dbReference type="ARBA" id="ARBA00025067"/>
    </source>
</evidence>
<dbReference type="GO" id="GO:0006730">
    <property type="term" value="P:one-carbon metabolic process"/>
    <property type="evidence" value="ECO:0007669"/>
    <property type="project" value="UniProtKB-KW"/>
</dbReference>
<comment type="pathway">
    <text evidence="1 8">Cofactor biosynthesis; tetrahydrofolate biosynthesis; 5,6,7,8-tetrahydrofolate from 7,8-dihydrofolate: step 1/1.</text>
</comment>
<dbReference type="Gene3D" id="3.40.430.10">
    <property type="entry name" value="Dihydrofolate Reductase, subunit A"/>
    <property type="match status" value="1"/>
</dbReference>
<dbReference type="GO" id="GO:0005829">
    <property type="term" value="C:cytosol"/>
    <property type="evidence" value="ECO:0007669"/>
    <property type="project" value="TreeGrafter"/>
</dbReference>
<evidence type="ECO:0000256" key="1">
    <source>
        <dbReference type="ARBA" id="ARBA00004903"/>
    </source>
</evidence>
<comment type="caution">
    <text evidence="11">The sequence shown here is derived from an EMBL/GenBank/DDBJ whole genome shotgun (WGS) entry which is preliminary data.</text>
</comment>
<evidence type="ECO:0000313" key="11">
    <source>
        <dbReference type="EMBL" id="PJA89828.1"/>
    </source>
</evidence>
<dbReference type="PIRSF" id="PIRSF000194">
    <property type="entry name" value="DHFR"/>
    <property type="match status" value="1"/>
</dbReference>
<evidence type="ECO:0000256" key="5">
    <source>
        <dbReference type="ARBA" id="ARBA00022857"/>
    </source>
</evidence>
<evidence type="ECO:0000256" key="3">
    <source>
        <dbReference type="ARBA" id="ARBA00012856"/>
    </source>
</evidence>
<dbReference type="InterPro" id="IPR017925">
    <property type="entry name" value="DHFR_CS"/>
</dbReference>
<sequence>MISIIVAISENNCIGVKGALPWNLPKDLKHFKDLTSGKVVIMGRKTWESLPEKFRPLPNRKNVVITQQENYKTPENVEVFTDISNALKAHENEDVFIIGGGQIYNQTIDLVDTLHITKVHQTVDACDTFFPKIDEIKWNIINQEDFEKFSFLTYKK</sequence>
<dbReference type="GO" id="GO:0070401">
    <property type="term" value="F:NADP+ binding"/>
    <property type="evidence" value="ECO:0007669"/>
    <property type="project" value="UniProtKB-ARBA"/>
</dbReference>
<evidence type="ECO:0000256" key="4">
    <source>
        <dbReference type="ARBA" id="ARBA00022563"/>
    </source>
</evidence>
<evidence type="ECO:0000313" key="12">
    <source>
        <dbReference type="Proteomes" id="UP000230843"/>
    </source>
</evidence>
<comment type="similarity">
    <text evidence="2 8 9">Belongs to the dihydrofolate reductase family.</text>
</comment>
<dbReference type="GO" id="GO:0046654">
    <property type="term" value="P:tetrahydrofolate biosynthetic process"/>
    <property type="evidence" value="ECO:0007669"/>
    <property type="project" value="UniProtKB-UniPathway"/>
</dbReference>
<dbReference type="InterPro" id="IPR024072">
    <property type="entry name" value="DHFR-like_dom_sf"/>
</dbReference>
<feature type="domain" description="DHFR" evidence="10">
    <location>
        <begin position="1"/>
        <end position="156"/>
    </location>
</feature>
<dbReference type="PANTHER" id="PTHR48069:SF3">
    <property type="entry name" value="DIHYDROFOLATE REDUCTASE"/>
    <property type="match status" value="1"/>
</dbReference>
<dbReference type="EC" id="1.5.1.3" evidence="3 8"/>
<dbReference type="EMBL" id="PFVJ01000045">
    <property type="protein sequence ID" value="PJA89828.1"/>
    <property type="molecule type" value="Genomic_DNA"/>
</dbReference>
<dbReference type="SUPFAM" id="SSF53597">
    <property type="entry name" value="Dihydrofolate reductase-like"/>
    <property type="match status" value="1"/>
</dbReference>
<dbReference type="GO" id="GO:0046655">
    <property type="term" value="P:folic acid metabolic process"/>
    <property type="evidence" value="ECO:0007669"/>
    <property type="project" value="TreeGrafter"/>
</dbReference>
<dbReference type="GO" id="GO:0046452">
    <property type="term" value="P:dihydrofolate metabolic process"/>
    <property type="evidence" value="ECO:0007669"/>
    <property type="project" value="TreeGrafter"/>
</dbReference>
<comment type="catalytic activity">
    <reaction evidence="8">
        <text>(6S)-5,6,7,8-tetrahydrofolate + NADP(+) = 7,8-dihydrofolate + NADPH + H(+)</text>
        <dbReference type="Rhea" id="RHEA:15009"/>
        <dbReference type="ChEBI" id="CHEBI:15378"/>
        <dbReference type="ChEBI" id="CHEBI:57451"/>
        <dbReference type="ChEBI" id="CHEBI:57453"/>
        <dbReference type="ChEBI" id="CHEBI:57783"/>
        <dbReference type="ChEBI" id="CHEBI:58349"/>
        <dbReference type="EC" id="1.5.1.3"/>
    </reaction>
</comment>
<dbReference type="CDD" id="cd00209">
    <property type="entry name" value="DHFR"/>
    <property type="match status" value="1"/>
</dbReference>
<keyword evidence="4 8" id="KW-0554">One-carbon metabolism</keyword>
<evidence type="ECO:0000256" key="9">
    <source>
        <dbReference type="RuleBase" id="RU004474"/>
    </source>
</evidence>
<proteinExistence type="inferred from homology"/>
<dbReference type="UniPathway" id="UPA00077">
    <property type="reaction ID" value="UER00158"/>
</dbReference>
<dbReference type="PRINTS" id="PR00070">
    <property type="entry name" value="DHFR"/>
</dbReference>
<evidence type="ECO:0000256" key="6">
    <source>
        <dbReference type="ARBA" id="ARBA00023002"/>
    </source>
</evidence>
<dbReference type="PROSITE" id="PS00075">
    <property type="entry name" value="DHFR_1"/>
    <property type="match status" value="1"/>
</dbReference>
<reference evidence="12" key="1">
    <citation type="submission" date="2017-09" db="EMBL/GenBank/DDBJ databases">
        <title>Depth-based differentiation of microbial function through sediment-hosted aquifers and enrichment of novel symbionts in the deep terrestrial subsurface.</title>
        <authorList>
            <person name="Probst A.J."/>
            <person name="Ladd B."/>
            <person name="Jarett J.K."/>
            <person name="Geller-Mcgrath D.E."/>
            <person name="Sieber C.M.K."/>
            <person name="Emerson J.B."/>
            <person name="Anantharaman K."/>
            <person name="Thomas B.C."/>
            <person name="Malmstrom R."/>
            <person name="Stieglmeier M."/>
            <person name="Klingl A."/>
            <person name="Woyke T."/>
            <person name="Ryan C.M."/>
            <person name="Banfield J.F."/>
        </authorList>
    </citation>
    <scope>NUCLEOTIDE SEQUENCE [LARGE SCALE GENOMIC DNA]</scope>
</reference>
<dbReference type="InterPro" id="IPR012259">
    <property type="entry name" value="DHFR"/>
</dbReference>
<gene>
    <name evidence="11" type="ORF">CO137_02150</name>
</gene>
<dbReference type="Proteomes" id="UP000230843">
    <property type="component" value="Unassembled WGS sequence"/>
</dbReference>
<comment type="function">
    <text evidence="7 8">Key enzyme in folate metabolism. Catalyzes an essential reaction for de novo glycine and purine synthesis, and for DNA precursor synthesis.</text>
</comment>
<keyword evidence="5 8" id="KW-0521">NADP</keyword>
<dbReference type="FunFam" id="3.40.430.10:FF:000001">
    <property type="entry name" value="Dihydrofolate reductase"/>
    <property type="match status" value="1"/>
</dbReference>